<evidence type="ECO:0000313" key="1">
    <source>
        <dbReference type="EMBL" id="NIX76540.1"/>
    </source>
</evidence>
<organism evidence="1 2">
    <name type="scientific">Microvirga terricola</name>
    <dbReference type="NCBI Taxonomy" id="2719797"/>
    <lineage>
        <taxon>Bacteria</taxon>
        <taxon>Pseudomonadati</taxon>
        <taxon>Pseudomonadota</taxon>
        <taxon>Alphaproteobacteria</taxon>
        <taxon>Hyphomicrobiales</taxon>
        <taxon>Methylobacteriaceae</taxon>
        <taxon>Microvirga</taxon>
    </lineage>
</organism>
<dbReference type="CDD" id="cd07812">
    <property type="entry name" value="SRPBCC"/>
    <property type="match status" value="1"/>
</dbReference>
<proteinExistence type="predicted"/>
<sequence length="154" mass="17345">MSSIVAEAQRRIPVASEVVYLCIADYKNHHGQFLPKEFIDYRVEEGGFGTGTVISFKGRFAGNVRHFRNKCEETVPGRVLVERDQLSSLVTTTTITPEGEGCTVQFRTVWDAQGGITGLMERLFAPAMLRRIFSRELELLEDYAKRQAKQGAFP</sequence>
<gene>
    <name evidence="1" type="ORF">HB375_07900</name>
</gene>
<evidence type="ECO:0000313" key="2">
    <source>
        <dbReference type="Proteomes" id="UP000707352"/>
    </source>
</evidence>
<dbReference type="RefSeq" id="WP_167672407.1">
    <property type="nucleotide sequence ID" value="NZ_JAATJS010000002.1"/>
</dbReference>
<reference evidence="1 2" key="1">
    <citation type="submission" date="2020-03" db="EMBL/GenBank/DDBJ databases">
        <title>The genome sequence of Microvirga sp. c23x22.</title>
        <authorList>
            <person name="Zhang X."/>
        </authorList>
    </citation>
    <scope>NUCLEOTIDE SEQUENCE [LARGE SCALE GENOMIC DNA]</scope>
    <source>
        <strain evidence="2">c23x22</strain>
    </source>
</reference>
<dbReference type="Proteomes" id="UP000707352">
    <property type="component" value="Unassembled WGS sequence"/>
</dbReference>
<dbReference type="Pfam" id="PF10604">
    <property type="entry name" value="Polyketide_cyc2"/>
    <property type="match status" value="1"/>
</dbReference>
<dbReference type="Gene3D" id="3.30.530.20">
    <property type="match status" value="1"/>
</dbReference>
<dbReference type="SUPFAM" id="SSF55961">
    <property type="entry name" value="Bet v1-like"/>
    <property type="match status" value="1"/>
</dbReference>
<name>A0ABX0V9M4_9HYPH</name>
<dbReference type="EMBL" id="JAATJS010000002">
    <property type="protein sequence ID" value="NIX76540.1"/>
    <property type="molecule type" value="Genomic_DNA"/>
</dbReference>
<keyword evidence="2" id="KW-1185">Reference proteome</keyword>
<dbReference type="InterPro" id="IPR023393">
    <property type="entry name" value="START-like_dom_sf"/>
</dbReference>
<accession>A0ABX0V9M4</accession>
<protein>
    <submittedName>
        <fullName evidence="1">SRPBCC family protein</fullName>
    </submittedName>
</protein>
<comment type="caution">
    <text evidence="1">The sequence shown here is derived from an EMBL/GenBank/DDBJ whole genome shotgun (WGS) entry which is preliminary data.</text>
</comment>
<dbReference type="InterPro" id="IPR019587">
    <property type="entry name" value="Polyketide_cyclase/dehydratase"/>
</dbReference>